<keyword evidence="4" id="KW-0106">Calcium</keyword>
<evidence type="ECO:0000256" key="4">
    <source>
        <dbReference type="ARBA" id="ARBA00022837"/>
    </source>
</evidence>
<feature type="domain" description="Sulfatase N-terminal" evidence="6">
    <location>
        <begin position="32"/>
        <end position="378"/>
    </location>
</feature>
<dbReference type="InterPro" id="IPR000917">
    <property type="entry name" value="Sulfatase_N"/>
</dbReference>
<keyword evidence="8" id="KW-1185">Reference proteome</keyword>
<reference evidence="7" key="1">
    <citation type="submission" date="2023-06" db="EMBL/GenBank/DDBJ databases">
        <title>Genomic of Agaribacillus aureum.</title>
        <authorList>
            <person name="Wang G."/>
        </authorList>
    </citation>
    <scope>NUCLEOTIDE SEQUENCE</scope>
    <source>
        <strain evidence="7">BMA12</strain>
    </source>
</reference>
<evidence type="ECO:0000259" key="6">
    <source>
        <dbReference type="Pfam" id="PF00884"/>
    </source>
</evidence>
<dbReference type="PANTHER" id="PTHR42693">
    <property type="entry name" value="ARYLSULFATASE FAMILY MEMBER"/>
    <property type="match status" value="1"/>
</dbReference>
<dbReference type="PANTHER" id="PTHR42693:SF53">
    <property type="entry name" value="ENDO-4-O-SULFATASE"/>
    <property type="match status" value="1"/>
</dbReference>
<accession>A0ABT8L9C6</accession>
<dbReference type="PROSITE" id="PS51257">
    <property type="entry name" value="PROKAR_LIPOPROTEIN"/>
    <property type="match status" value="1"/>
</dbReference>
<dbReference type="Gene3D" id="3.40.720.10">
    <property type="entry name" value="Alkaline Phosphatase, subunit A"/>
    <property type="match status" value="1"/>
</dbReference>
<gene>
    <name evidence="7" type="ORF">QQ020_12995</name>
</gene>
<dbReference type="RefSeq" id="WP_346758293.1">
    <property type="nucleotide sequence ID" value="NZ_JAUJEB010000001.1"/>
</dbReference>
<dbReference type="SUPFAM" id="SSF53649">
    <property type="entry name" value="Alkaline phosphatase-like"/>
    <property type="match status" value="1"/>
</dbReference>
<feature type="region of interest" description="Disordered" evidence="5">
    <location>
        <begin position="176"/>
        <end position="198"/>
    </location>
</feature>
<evidence type="ECO:0000313" key="8">
    <source>
        <dbReference type="Proteomes" id="UP001172083"/>
    </source>
</evidence>
<protein>
    <submittedName>
        <fullName evidence="7">Sulfatase</fullName>
    </submittedName>
</protein>
<proteinExistence type="inferred from homology"/>
<sequence>MTYINHRHLVIFFCILIFSSACKKRPVQKDRPNLLIIHTDEHNFRTLGCYRKTLPADQGFVWGENIEVETPNIDFIADNGALCTSYYAATPVCAPSRASLMSGRYPQNTSVVTNDIPMDDKIVTFAELLRRQGYESGYAGKWHLDGTGKPQWAPARKFGFSDNRYMFNRGHWKQLEDTEQGPRVASRGSNDQPDYSIKGADERNFTTDFLTRKIIDFITKKRSNPFCFMVSYPDPHGPNTVRAPYDTMFDHLDFQKPKTAFKDTVGLPEWAEVSKKTINSHQMARYFGMVKCLDDNVGKILDALRQTDQLENTIIVFTSDHGDLCGEHGKDNKGNPLEASAKIPFLLHYPGKVKEGLIINQALSTVDFLPTILSLMDVPTANKEQGRDASELFASGAVAPEWKDVIFLRGTGSRDNKPDINWLAAVTDRYKLVFSPKDKPWLFDLVEDPHELENHFENPKYKNTISELAKSIIEYGEKYDDPRIHMTKFREELEEALNQ</sequence>
<evidence type="ECO:0000256" key="2">
    <source>
        <dbReference type="ARBA" id="ARBA00022723"/>
    </source>
</evidence>
<evidence type="ECO:0000313" key="7">
    <source>
        <dbReference type="EMBL" id="MDN5212976.1"/>
    </source>
</evidence>
<keyword evidence="2" id="KW-0479">Metal-binding</keyword>
<dbReference type="InterPro" id="IPR050738">
    <property type="entry name" value="Sulfatase"/>
</dbReference>
<dbReference type="PROSITE" id="PS00149">
    <property type="entry name" value="SULFATASE_2"/>
    <property type="match status" value="1"/>
</dbReference>
<dbReference type="Proteomes" id="UP001172083">
    <property type="component" value="Unassembled WGS sequence"/>
</dbReference>
<dbReference type="CDD" id="cd16034">
    <property type="entry name" value="sulfatase_like"/>
    <property type="match status" value="1"/>
</dbReference>
<keyword evidence="3" id="KW-0378">Hydrolase</keyword>
<organism evidence="7 8">
    <name type="scientific">Agaribacillus aureus</name>
    <dbReference type="NCBI Taxonomy" id="3051825"/>
    <lineage>
        <taxon>Bacteria</taxon>
        <taxon>Pseudomonadati</taxon>
        <taxon>Bacteroidota</taxon>
        <taxon>Cytophagia</taxon>
        <taxon>Cytophagales</taxon>
        <taxon>Splendidivirgaceae</taxon>
        <taxon>Agaribacillus</taxon>
    </lineage>
</organism>
<comment type="caution">
    <text evidence="7">The sequence shown here is derived from an EMBL/GenBank/DDBJ whole genome shotgun (WGS) entry which is preliminary data.</text>
</comment>
<evidence type="ECO:0000256" key="1">
    <source>
        <dbReference type="ARBA" id="ARBA00008779"/>
    </source>
</evidence>
<dbReference type="Pfam" id="PF00884">
    <property type="entry name" value="Sulfatase"/>
    <property type="match status" value="1"/>
</dbReference>
<comment type="similarity">
    <text evidence="1">Belongs to the sulfatase family.</text>
</comment>
<dbReference type="InterPro" id="IPR024607">
    <property type="entry name" value="Sulfatase_CS"/>
</dbReference>
<evidence type="ECO:0000256" key="5">
    <source>
        <dbReference type="SAM" id="MobiDB-lite"/>
    </source>
</evidence>
<dbReference type="InterPro" id="IPR017850">
    <property type="entry name" value="Alkaline_phosphatase_core_sf"/>
</dbReference>
<dbReference type="EMBL" id="JAUJEB010000001">
    <property type="protein sequence ID" value="MDN5212976.1"/>
    <property type="molecule type" value="Genomic_DNA"/>
</dbReference>
<name>A0ABT8L9C6_9BACT</name>
<evidence type="ECO:0000256" key="3">
    <source>
        <dbReference type="ARBA" id="ARBA00022801"/>
    </source>
</evidence>